<protein>
    <submittedName>
        <fullName evidence="7">Xylan 1,4-beta-xylosidase</fullName>
    </submittedName>
</protein>
<dbReference type="InterPro" id="IPR051923">
    <property type="entry name" value="Glycosyl_Hydrolase_39"/>
</dbReference>
<reference evidence="7 8" key="1">
    <citation type="submission" date="2019-03" db="EMBL/GenBank/DDBJ databases">
        <title>Genomic Encyclopedia of Type Strains, Phase IV (KMG-IV): sequencing the most valuable type-strain genomes for metagenomic binning, comparative biology and taxonomic classification.</title>
        <authorList>
            <person name="Goeker M."/>
        </authorList>
    </citation>
    <scope>NUCLEOTIDE SEQUENCE [LARGE SCALE GENOMIC DNA]</scope>
    <source>
        <strain evidence="7 8">DSM 100059</strain>
    </source>
</reference>
<evidence type="ECO:0000256" key="5">
    <source>
        <dbReference type="SAM" id="SignalP"/>
    </source>
</evidence>
<accession>A0A4R8DUW4</accession>
<evidence type="ECO:0000259" key="6">
    <source>
        <dbReference type="Pfam" id="PF01229"/>
    </source>
</evidence>
<dbReference type="InterPro" id="IPR017853">
    <property type="entry name" value="GH"/>
</dbReference>
<evidence type="ECO:0000256" key="3">
    <source>
        <dbReference type="ARBA" id="ARBA00023295"/>
    </source>
</evidence>
<comment type="caution">
    <text evidence="7">The sequence shown here is derived from an EMBL/GenBank/DDBJ whole genome shotgun (WGS) entry which is preliminary data.</text>
</comment>
<keyword evidence="2" id="KW-0378">Hydrolase</keyword>
<dbReference type="PANTHER" id="PTHR12631">
    <property type="entry name" value="ALPHA-L-IDURONIDASE"/>
    <property type="match status" value="1"/>
</dbReference>
<keyword evidence="8" id="KW-1185">Reference proteome</keyword>
<dbReference type="AlphaFoldDB" id="A0A4R8DUW4"/>
<proteinExistence type="inferred from homology"/>
<feature type="active site" description="Proton donor" evidence="4">
    <location>
        <position position="196"/>
    </location>
</feature>
<organism evidence="7 8">
    <name type="scientific">Dinghuibacter silviterrae</name>
    <dbReference type="NCBI Taxonomy" id="1539049"/>
    <lineage>
        <taxon>Bacteria</taxon>
        <taxon>Pseudomonadati</taxon>
        <taxon>Bacteroidota</taxon>
        <taxon>Chitinophagia</taxon>
        <taxon>Chitinophagales</taxon>
        <taxon>Chitinophagaceae</taxon>
        <taxon>Dinghuibacter</taxon>
    </lineage>
</organism>
<dbReference type="InterPro" id="IPR049166">
    <property type="entry name" value="GH39_cat"/>
</dbReference>
<dbReference type="SUPFAM" id="SSF51011">
    <property type="entry name" value="Glycosyl hydrolase domain"/>
    <property type="match status" value="1"/>
</dbReference>
<evidence type="ECO:0000256" key="1">
    <source>
        <dbReference type="ARBA" id="ARBA00008875"/>
    </source>
</evidence>
<dbReference type="Proteomes" id="UP000294498">
    <property type="component" value="Unassembled WGS sequence"/>
</dbReference>
<feature type="domain" description="Glycosyl hydrolases family 39 N-terminal catalytic" evidence="6">
    <location>
        <begin position="90"/>
        <end position="497"/>
    </location>
</feature>
<sequence length="542" mass="59086">MRRLLPVFLTLISLRVSAQGPNWIVDAARLGDSLPPVWASFGCDEPNYTYGPDGSKLLGELASLGPVTMRVHNLLTTGDGQPALKWGSTNAYTEDAAGQPVYDWTITDRIFDAFVHRGIRPIAEVGFMPEALSVHPEPYRHHWAPGKSYGDIFTGWAYPPRDYGKWAALVYAWVSHCVGRYGAAEVASWWWEVWNEPNIGYWRGSAAAYDSLYDYTADAVRRACPGARVGGPASTGPGWDKASAYLSAFLEHCHSGHNAATGAAGAPLDFVSFHAKGSPHIADGHVRMNMAPELKDVENGFRLVSGSAFASLPVLVTEFDPEGCAACSVATNPENAYRNGTMYSGYTAEAFARLYALAAFYHVNLAAATTWAFTFEGQPWFAGFRDLATNGVDKPVVNVFRMLARMRGRLAGTDSTAPVLATATPGSLHLMTWNYQADETSQDTLRAVLTILRVPAPIAHVREFRIDETHSNAYTAWLRMGAPQTPTAAQVAQLEQAGGLQAFGPVRTVPVRNGRLEWPVALPARAVSLLQIDYQTKIAYIQ</sequence>
<name>A0A4R8DUW4_9BACT</name>
<dbReference type="PANTHER" id="PTHR12631:SF8">
    <property type="entry name" value="ALPHA-L-IDURONIDASE"/>
    <property type="match status" value="1"/>
</dbReference>
<dbReference type="RefSeq" id="WP_133994349.1">
    <property type="nucleotide sequence ID" value="NZ_SODV01000001.1"/>
</dbReference>
<dbReference type="InterPro" id="IPR000514">
    <property type="entry name" value="Glyco_hydro_39"/>
</dbReference>
<evidence type="ECO:0000313" key="7">
    <source>
        <dbReference type="EMBL" id="TDX01708.1"/>
    </source>
</evidence>
<dbReference type="EMBL" id="SODV01000001">
    <property type="protein sequence ID" value="TDX01708.1"/>
    <property type="molecule type" value="Genomic_DNA"/>
</dbReference>
<dbReference type="GO" id="GO:0005975">
    <property type="term" value="P:carbohydrate metabolic process"/>
    <property type="evidence" value="ECO:0007669"/>
    <property type="project" value="InterPro"/>
</dbReference>
<feature type="chain" id="PRO_5020704705" evidence="5">
    <location>
        <begin position="19"/>
        <end position="542"/>
    </location>
</feature>
<comment type="similarity">
    <text evidence="1">Belongs to the glycosyl hydrolase 39 family.</text>
</comment>
<dbReference type="OrthoDB" id="9776971at2"/>
<keyword evidence="3" id="KW-0326">Glycosidase</keyword>
<dbReference type="Gene3D" id="3.20.20.80">
    <property type="entry name" value="Glycosidases"/>
    <property type="match status" value="1"/>
</dbReference>
<evidence type="ECO:0000313" key="8">
    <source>
        <dbReference type="Proteomes" id="UP000294498"/>
    </source>
</evidence>
<gene>
    <name evidence="7" type="ORF">EDB95_2750</name>
</gene>
<dbReference type="Gene3D" id="2.60.40.1500">
    <property type="entry name" value="Glycosyl hydrolase domain, family 39"/>
    <property type="match status" value="1"/>
</dbReference>
<dbReference type="GO" id="GO:0004553">
    <property type="term" value="F:hydrolase activity, hydrolyzing O-glycosyl compounds"/>
    <property type="evidence" value="ECO:0007669"/>
    <property type="project" value="InterPro"/>
</dbReference>
<dbReference type="PRINTS" id="PR00745">
    <property type="entry name" value="GLHYDRLASE39"/>
</dbReference>
<dbReference type="Pfam" id="PF01229">
    <property type="entry name" value="Glyco_hydro_39"/>
    <property type="match status" value="1"/>
</dbReference>
<feature type="signal peptide" evidence="5">
    <location>
        <begin position="1"/>
        <end position="18"/>
    </location>
</feature>
<dbReference type="SUPFAM" id="SSF51445">
    <property type="entry name" value="(Trans)glycosidases"/>
    <property type="match status" value="1"/>
</dbReference>
<evidence type="ECO:0000256" key="4">
    <source>
        <dbReference type="PIRSR" id="PIRSR600514-1"/>
    </source>
</evidence>
<keyword evidence="5" id="KW-0732">Signal</keyword>
<evidence type="ECO:0000256" key="2">
    <source>
        <dbReference type="ARBA" id="ARBA00022801"/>
    </source>
</evidence>